<feature type="transmembrane region" description="Helical" evidence="1">
    <location>
        <begin position="31"/>
        <end position="48"/>
    </location>
</feature>
<feature type="transmembrane region" description="Helical" evidence="1">
    <location>
        <begin position="131"/>
        <end position="151"/>
    </location>
</feature>
<dbReference type="EMBL" id="JAMQCP010000001">
    <property type="protein sequence ID" value="MDS0253519.1"/>
    <property type="molecule type" value="Genomic_DNA"/>
</dbReference>
<evidence type="ECO:0008006" key="4">
    <source>
        <dbReference type="Google" id="ProtNLM"/>
    </source>
</evidence>
<feature type="transmembrane region" description="Helical" evidence="1">
    <location>
        <begin position="277"/>
        <end position="296"/>
    </location>
</feature>
<keyword evidence="1" id="KW-0472">Membrane</keyword>
<evidence type="ECO:0000313" key="2">
    <source>
        <dbReference type="EMBL" id="MDS0253519.1"/>
    </source>
</evidence>
<feature type="transmembrane region" description="Helical" evidence="1">
    <location>
        <begin position="395"/>
        <end position="413"/>
    </location>
</feature>
<dbReference type="Proteomes" id="UP001248536">
    <property type="component" value="Unassembled WGS sequence"/>
</dbReference>
<dbReference type="RefSeq" id="WP_152423018.1">
    <property type="nucleotide sequence ID" value="NZ_BAABDY010000003.1"/>
</dbReference>
<keyword evidence="1" id="KW-0812">Transmembrane</keyword>
<name>A0ABU2EZ06_HALAR</name>
<feature type="transmembrane region" description="Helical" evidence="1">
    <location>
        <begin position="183"/>
        <end position="201"/>
    </location>
</feature>
<keyword evidence="1" id="KW-1133">Transmembrane helix</keyword>
<feature type="transmembrane region" description="Helical" evidence="1">
    <location>
        <begin position="369"/>
        <end position="388"/>
    </location>
</feature>
<evidence type="ECO:0000313" key="3">
    <source>
        <dbReference type="Proteomes" id="UP001248536"/>
    </source>
</evidence>
<feature type="transmembrane region" description="Helical" evidence="1">
    <location>
        <begin position="316"/>
        <end position="334"/>
    </location>
</feature>
<keyword evidence="3" id="KW-1185">Reference proteome</keyword>
<accession>A0ABU2EZ06</accession>
<organism evidence="2 3">
    <name type="scientific">Haloarcula argentinensis</name>
    <dbReference type="NCBI Taxonomy" id="43776"/>
    <lineage>
        <taxon>Archaea</taxon>
        <taxon>Methanobacteriati</taxon>
        <taxon>Methanobacteriota</taxon>
        <taxon>Stenosarchaea group</taxon>
        <taxon>Halobacteria</taxon>
        <taxon>Halobacteriales</taxon>
        <taxon>Haloarculaceae</taxon>
        <taxon>Haloarcula</taxon>
    </lineage>
</organism>
<comment type="caution">
    <text evidence="2">The sequence shown here is derived from an EMBL/GenBank/DDBJ whole genome shotgun (WGS) entry which is preliminary data.</text>
</comment>
<feature type="transmembrane region" description="Helical" evidence="1">
    <location>
        <begin position="251"/>
        <end position="270"/>
    </location>
</feature>
<evidence type="ECO:0000256" key="1">
    <source>
        <dbReference type="SAM" id="Phobius"/>
    </source>
</evidence>
<sequence length="551" mass="59409">MKTQSQRAKIALILTLLGTSGTALLFSFGYYLSIISLSIVLLVAVYLVRRKPILALAIFVSGLVVLRVQIYLSTPSMIGMDPDKVAVGVERIILSGSTDSIGRLAFYQVAANFHVLAATTGILLNVGGRDALVISPILLTIVPPVAAIAIARRFQYDGLIAGIITASASTLAAWSVQPIPQGLAVPLVAIYLLSAIIYFQLEKCERYSGAIPKIALLLSLLIALMFTHKLSLGFIAPIFATATLLSRGNRLLGSFTIIIVCLATLQWFFATNFGWGLFNVILLPSIAGASFSTGAVNLSAASPVLGGLWGSILTNLHWLSLGAAAGVGWMVFGYRQYRAHNPSIQLLISVGMMSAILVAISVFGPGVAYTRIILLSVVPFAIFTEFGVERLPHMGTILVVGLLILVQVTAPIASPDHPGQFRQYLTEEEQHAKGTIDGVTSSVSTDLYYARELHEISANRTYQTGEGHSLQDGWRPIGERLFNGNISSVKGNIVLRDINRYRMSGTQVLNYTPRHELRHRSVVYSSGSVQLIAESNYTSPEHRDTSAVSPV</sequence>
<gene>
    <name evidence="2" type="ORF">NC662_07250</name>
</gene>
<feature type="transmembrane region" description="Helical" evidence="1">
    <location>
        <begin position="53"/>
        <end position="72"/>
    </location>
</feature>
<proteinExistence type="predicted"/>
<protein>
    <recommendedName>
        <fullName evidence="4">Glycosyltransferase RgtA/B/C/D-like domain-containing protein</fullName>
    </recommendedName>
</protein>
<feature type="transmembrane region" description="Helical" evidence="1">
    <location>
        <begin position="213"/>
        <end position="239"/>
    </location>
</feature>
<reference evidence="2 3" key="1">
    <citation type="submission" date="2022-06" db="EMBL/GenBank/DDBJ databases">
        <title>Haloarcula sp. a new haloarchaeum isolate from saline soil.</title>
        <authorList>
            <person name="Strakova D."/>
            <person name="Galisteo C."/>
            <person name="Sanchez-Porro C."/>
            <person name="Ventosa A."/>
        </authorList>
    </citation>
    <scope>NUCLEOTIDE SEQUENCE [LARGE SCALE GENOMIC DNA]</scope>
    <source>
        <strain evidence="2 3">JCM 15760</strain>
    </source>
</reference>
<feature type="transmembrane region" description="Helical" evidence="1">
    <location>
        <begin position="346"/>
        <end position="363"/>
    </location>
</feature>